<evidence type="ECO:0000313" key="2">
    <source>
        <dbReference type="Proteomes" id="UP000327493"/>
    </source>
</evidence>
<sequence>MPTPKAIVGRFRTYVAIVAGTGMQRTRRNAATDLYMLFNAWCKDDAVFLPNKQATSTPQRPWIDVSGFN</sequence>
<organism evidence="1 2">
    <name type="scientific">Etheostoma spectabile</name>
    <name type="common">orangethroat darter</name>
    <dbReference type="NCBI Taxonomy" id="54343"/>
    <lineage>
        <taxon>Eukaryota</taxon>
        <taxon>Metazoa</taxon>
        <taxon>Chordata</taxon>
        <taxon>Craniata</taxon>
        <taxon>Vertebrata</taxon>
        <taxon>Euteleostomi</taxon>
        <taxon>Actinopterygii</taxon>
        <taxon>Neopterygii</taxon>
        <taxon>Teleostei</taxon>
        <taxon>Neoteleostei</taxon>
        <taxon>Acanthomorphata</taxon>
        <taxon>Eupercaria</taxon>
        <taxon>Perciformes</taxon>
        <taxon>Percoidei</taxon>
        <taxon>Percidae</taxon>
        <taxon>Etheostomatinae</taxon>
        <taxon>Etheostoma</taxon>
    </lineage>
</organism>
<dbReference type="GO" id="GO:0007399">
    <property type="term" value="P:nervous system development"/>
    <property type="evidence" value="ECO:0007669"/>
    <property type="project" value="UniProtKB-ARBA"/>
</dbReference>
<comment type="caution">
    <text evidence="1">The sequence shown here is derived from an EMBL/GenBank/DDBJ whole genome shotgun (WGS) entry which is preliminary data.</text>
</comment>
<accession>A0A5J5CHD0</accession>
<dbReference type="AlphaFoldDB" id="A0A5J5CHD0"/>
<dbReference type="SUPFAM" id="SSF81296">
    <property type="entry name" value="E set domains"/>
    <property type="match status" value="1"/>
</dbReference>
<dbReference type="Proteomes" id="UP000327493">
    <property type="component" value="Chromosome 24"/>
</dbReference>
<keyword evidence="2" id="KW-1185">Reference proteome</keyword>
<gene>
    <name evidence="1" type="ORF">FQN60_006972</name>
</gene>
<proteinExistence type="predicted"/>
<dbReference type="InterPro" id="IPR013783">
    <property type="entry name" value="Ig-like_fold"/>
</dbReference>
<dbReference type="EMBL" id="VOFY01000024">
    <property type="protein sequence ID" value="KAA8579879.1"/>
    <property type="molecule type" value="Genomic_DNA"/>
</dbReference>
<protein>
    <submittedName>
        <fullName evidence="1">Uncharacterized protein</fullName>
    </submittedName>
</protein>
<dbReference type="Gene3D" id="2.60.40.10">
    <property type="entry name" value="Immunoglobulins"/>
    <property type="match status" value="1"/>
</dbReference>
<dbReference type="InterPro" id="IPR014756">
    <property type="entry name" value="Ig_E-set"/>
</dbReference>
<evidence type="ECO:0000313" key="1">
    <source>
        <dbReference type="EMBL" id="KAA8579879.1"/>
    </source>
</evidence>
<reference evidence="1 2" key="1">
    <citation type="submission" date="2019-08" db="EMBL/GenBank/DDBJ databases">
        <title>A chromosome-level genome assembly, high-density linkage maps, and genome scans reveal the genomic architecture of hybrid incompatibilities underlying speciation via character displacement in darters (Percidae: Etheostominae).</title>
        <authorList>
            <person name="Moran R.L."/>
            <person name="Catchen J.M."/>
            <person name="Fuller R.C."/>
        </authorList>
    </citation>
    <scope>NUCLEOTIDE SEQUENCE [LARGE SCALE GENOMIC DNA]</scope>
    <source>
        <strain evidence="1">EspeVRDwgs_2016</strain>
        <tissue evidence="1">Muscle</tissue>
    </source>
</reference>
<name>A0A5J5CHD0_9PERO</name>